<organism evidence="1">
    <name type="scientific">Amphimedon queenslandica</name>
    <name type="common">Sponge</name>
    <dbReference type="NCBI Taxonomy" id="400682"/>
    <lineage>
        <taxon>Eukaryota</taxon>
        <taxon>Metazoa</taxon>
        <taxon>Porifera</taxon>
        <taxon>Demospongiae</taxon>
        <taxon>Heteroscleromorpha</taxon>
        <taxon>Haplosclerida</taxon>
        <taxon>Niphatidae</taxon>
        <taxon>Amphimedon</taxon>
    </lineage>
</organism>
<accession>A0A1X7T9V3</accession>
<sequence length="29" mass="3407">YKYTFLDKDSITLNQGSQYLSIILIINNK</sequence>
<reference evidence="1" key="1">
    <citation type="submission" date="2017-05" db="UniProtKB">
        <authorList>
            <consortium name="EnsemblMetazoa"/>
        </authorList>
    </citation>
    <scope>IDENTIFICATION</scope>
</reference>
<proteinExistence type="predicted"/>
<dbReference type="EnsemblMetazoa" id="Aqu2.1.11327_001">
    <property type="protein sequence ID" value="Aqu2.1.11327_001"/>
    <property type="gene ID" value="Aqu2.1.11327"/>
</dbReference>
<evidence type="ECO:0000313" key="1">
    <source>
        <dbReference type="EnsemblMetazoa" id="Aqu2.1.11327_001"/>
    </source>
</evidence>
<protein>
    <submittedName>
        <fullName evidence="1">Uncharacterized protein</fullName>
    </submittedName>
</protein>
<dbReference type="InParanoid" id="A0A1X7T9V3"/>
<name>A0A1X7T9V3_AMPQE</name>
<dbReference type="AlphaFoldDB" id="A0A1X7T9V3"/>